<name>A0A523TCW6_UNCAE</name>
<protein>
    <recommendedName>
        <fullName evidence="3">Lipid-A-disaccharide synthase</fullName>
    </recommendedName>
</protein>
<gene>
    <name evidence="1" type="ORF">E3J68_03345</name>
</gene>
<evidence type="ECO:0008006" key="3">
    <source>
        <dbReference type="Google" id="ProtNLM"/>
    </source>
</evidence>
<organism evidence="1 2">
    <name type="scientific">Aerophobetes bacterium</name>
    <dbReference type="NCBI Taxonomy" id="2030807"/>
    <lineage>
        <taxon>Bacteria</taxon>
        <taxon>Candidatus Aerophobota</taxon>
    </lineage>
</organism>
<dbReference type="SUPFAM" id="SSF53756">
    <property type="entry name" value="UDP-Glycosyltransferase/glycogen phosphorylase"/>
    <property type="match status" value="1"/>
</dbReference>
<dbReference type="NCBIfam" id="TIGR03492">
    <property type="entry name" value="lipid-A-disaccharide synthase-related protein"/>
    <property type="match status" value="1"/>
</dbReference>
<dbReference type="Proteomes" id="UP000316517">
    <property type="component" value="Unassembled WGS sequence"/>
</dbReference>
<reference evidence="1 2" key="1">
    <citation type="submission" date="2019-03" db="EMBL/GenBank/DDBJ databases">
        <title>Metabolic potential of uncultured bacteria and archaea associated with petroleum seepage in deep-sea sediments.</title>
        <authorList>
            <person name="Dong X."/>
            <person name="Hubert C."/>
        </authorList>
    </citation>
    <scope>NUCLEOTIDE SEQUENCE [LARGE SCALE GENOMIC DNA]</scope>
    <source>
        <strain evidence="1">E44_bin3</strain>
    </source>
</reference>
<comment type="caution">
    <text evidence="1">The sequence shown here is derived from an EMBL/GenBank/DDBJ whole genome shotgun (WGS) entry which is preliminary data.</text>
</comment>
<dbReference type="AlphaFoldDB" id="A0A523TCW6"/>
<proteinExistence type="predicted"/>
<evidence type="ECO:0000313" key="1">
    <source>
        <dbReference type="EMBL" id="TET28177.1"/>
    </source>
</evidence>
<dbReference type="PANTHER" id="PTHR39517">
    <property type="entry name" value="SLL0192 PROTEIN"/>
    <property type="match status" value="1"/>
</dbReference>
<accession>A0A523TCW6</accession>
<sequence>MPLAKKKRRRLLKVHAVPIASSGKKERKTVLFLSNGYAEDLIAASIIQKLANEVPEIKIKALPLVGEGKAYEPLRILILGPRKITPSAGFVGVNPFYLARDITSGWLGWFKDEMDVLRAERSLVDTVVCVGDVFLILLSSLFVKKPIVFLPTAKSDHAKGLKEHYRIEKWLIKRTCRLVLPRDELTAHSLQNFGVRAMFVGNVMMDCLKITGEDFGIEKNGYVVGILPGSKSDAYDNFPIILDAVVSIEKRASFSGRVHFLLALPASLSLEKLGGVASRNGEWKITETIPPRQESGLIAHLVSPQGPIIKIVGGKFGDLLNRSQVIVGLSGMGNEQAVGMGRPVVSFSGRGPQISWHFLQAQRELLAGAISIVKPEGEAVAEEVCSLLDDPKRRERLARMGKERMGGPGAAGRIAHLIKKEIEELINSLV</sequence>
<evidence type="ECO:0000313" key="2">
    <source>
        <dbReference type="Proteomes" id="UP000316517"/>
    </source>
</evidence>
<dbReference type="InterPro" id="IPR019994">
    <property type="entry name" value="Lipid-A-disac_synthase-rel_put"/>
</dbReference>
<dbReference type="PANTHER" id="PTHR39517:SF1">
    <property type="entry name" value="LIPID-A-DISACCHARIDE SYNTHASE"/>
    <property type="match status" value="1"/>
</dbReference>
<dbReference type="EMBL" id="SOJT01000147">
    <property type="protein sequence ID" value="TET28177.1"/>
    <property type="molecule type" value="Genomic_DNA"/>
</dbReference>